<feature type="compositionally biased region" description="Polar residues" evidence="1">
    <location>
        <begin position="701"/>
        <end position="714"/>
    </location>
</feature>
<feature type="transmembrane region" description="Helical" evidence="2">
    <location>
        <begin position="785"/>
        <end position="804"/>
    </location>
</feature>
<accession>A0A061DC81</accession>
<evidence type="ECO:0000313" key="4">
    <source>
        <dbReference type="Proteomes" id="UP000033188"/>
    </source>
</evidence>
<proteinExistence type="predicted"/>
<feature type="compositionally biased region" description="Basic and acidic residues" evidence="1">
    <location>
        <begin position="439"/>
        <end position="450"/>
    </location>
</feature>
<keyword evidence="2" id="KW-0812">Transmembrane</keyword>
<feature type="compositionally biased region" description="Polar residues" evidence="1">
    <location>
        <begin position="582"/>
        <end position="603"/>
    </location>
</feature>
<feature type="transmembrane region" description="Helical" evidence="2">
    <location>
        <begin position="12"/>
        <end position="31"/>
    </location>
</feature>
<dbReference type="KEGG" id="bbig:BBBOND_0205480"/>
<evidence type="ECO:0000313" key="3">
    <source>
        <dbReference type="EMBL" id="CDR95390.1"/>
    </source>
</evidence>
<feature type="compositionally biased region" description="Polar residues" evidence="1">
    <location>
        <begin position="455"/>
        <end position="468"/>
    </location>
</feature>
<name>A0A061DC81_BABBI</name>
<feature type="region of interest" description="Disordered" evidence="1">
    <location>
        <begin position="701"/>
        <end position="743"/>
    </location>
</feature>
<feature type="region of interest" description="Disordered" evidence="1">
    <location>
        <begin position="434"/>
        <end position="603"/>
    </location>
</feature>
<reference evidence="4" key="1">
    <citation type="submission" date="2014-06" db="EMBL/GenBank/DDBJ databases">
        <authorList>
            <person name="Aslett M."/>
            <person name="De Silva N."/>
        </authorList>
    </citation>
    <scope>NUCLEOTIDE SEQUENCE [LARGE SCALE GENOMIC DNA]</scope>
    <source>
        <strain evidence="4">Bond</strain>
    </source>
</reference>
<keyword evidence="2" id="KW-1133">Transmembrane helix</keyword>
<feature type="compositionally biased region" description="Basic and acidic residues" evidence="1">
    <location>
        <begin position="534"/>
        <end position="545"/>
    </location>
</feature>
<evidence type="ECO:0000256" key="1">
    <source>
        <dbReference type="SAM" id="MobiDB-lite"/>
    </source>
</evidence>
<dbReference type="VEuPathDB" id="PiroplasmaDB:BBBOND_0205480"/>
<gene>
    <name evidence="3" type="ORF">BBBOND_0205480</name>
</gene>
<dbReference type="GeneID" id="24563931"/>
<sequence length="808" mass="90871">MAYRLRIYNIPCFYITAFVIVSEYLKVSFALRKWERKETSDDAVLDTSALHCEYCDPWSEWSVCNGNNEQFRLRWCVFKRTNAPVMNPNNPMGVPREPLERLQFIEHRPRRHSSPDAAVELSLKHANCTDSLLPLDVCGQKQSATGPVPPFNSTNIGQQRTDVRNDQDTYKDSDVSPKVGHARLETEHKMLQEKSAFNLQQPRCQLELNKMGSDIYTRRELAKTERQEAILRREVTLKRYGDLCAGVLSALDPHILSQIEEDKRRAKVEYDRADNALKQQILNAKVEDERAMANISVNNTPGNAIVDKLRSDIYKQRQYFREEREKLEYNRGVALKRYDDLCAGVLSALDPHILSQIEEDKRRAKVEYDRADNALKQQILNAKVEDERAMTVFNAESRRCAMELGLGHNVKDTSQRDIRVEARLNNNVQKIEEQIDDADTLRPEKRKAVEEGTYDTPNSDNKPHNNTMEGAYSSKKQDQDVSGDLHATSNLAKSEELLVNDGPTKTDTDKFSHDPAKQHPTGPTSVYQRNTVDIYERDDAVHESADESGTLSDGTSNTSKTVMNADLWKTPASVTEKRRIKSTSTDNSAASKNDTQGVPKHGNNSEAQVLAGIAKKVAHFDGPKQRRLVESKKDGNRYIMDLAHDTIITNGKRIGTSQPLHSKWHQRPLIEHAQTGLGASLKENTSIRSPQASANVKSVMSHRSPNHTISQHSKGLTEGKTLPLDTDERKHSDNPYNGGTDSVVLKITPSSTGNADKDINVQTMLAPATAEKFIPKRIYRQTVKMAGAGIAVLLILTAGSAVYIKKKR</sequence>
<feature type="compositionally biased region" description="Polar residues" evidence="1">
    <location>
        <begin position="547"/>
        <end position="562"/>
    </location>
</feature>
<protein>
    <submittedName>
        <fullName evidence="3">Uncharacterized protein</fullName>
    </submittedName>
</protein>
<keyword evidence="4" id="KW-1185">Reference proteome</keyword>
<organism evidence="3 4">
    <name type="scientific">Babesia bigemina</name>
    <dbReference type="NCBI Taxonomy" id="5866"/>
    <lineage>
        <taxon>Eukaryota</taxon>
        <taxon>Sar</taxon>
        <taxon>Alveolata</taxon>
        <taxon>Apicomplexa</taxon>
        <taxon>Aconoidasida</taxon>
        <taxon>Piroplasmida</taxon>
        <taxon>Babesiidae</taxon>
        <taxon>Babesia</taxon>
    </lineage>
</organism>
<feature type="compositionally biased region" description="Basic and acidic residues" evidence="1">
    <location>
        <begin position="504"/>
        <end position="517"/>
    </location>
</feature>
<evidence type="ECO:0000256" key="2">
    <source>
        <dbReference type="SAM" id="Phobius"/>
    </source>
</evidence>
<feature type="compositionally biased region" description="Polar residues" evidence="1">
    <location>
        <begin position="521"/>
        <end position="531"/>
    </location>
</feature>
<dbReference type="OrthoDB" id="10407063at2759"/>
<dbReference type="RefSeq" id="XP_012767576.1">
    <property type="nucleotide sequence ID" value="XM_012912122.1"/>
</dbReference>
<dbReference type="Proteomes" id="UP000033188">
    <property type="component" value="Chromosome 2"/>
</dbReference>
<dbReference type="AlphaFoldDB" id="A0A061DC81"/>
<dbReference type="EMBL" id="LK391708">
    <property type="protein sequence ID" value="CDR95390.1"/>
    <property type="molecule type" value="Genomic_DNA"/>
</dbReference>
<keyword evidence="2" id="KW-0472">Membrane</keyword>